<dbReference type="Pfam" id="PF00697">
    <property type="entry name" value="PRAI"/>
    <property type="match status" value="1"/>
</dbReference>
<proteinExistence type="inferred from homology"/>
<dbReference type="SUPFAM" id="SSF51366">
    <property type="entry name" value="Ribulose-phoshate binding barrel"/>
    <property type="match status" value="1"/>
</dbReference>
<dbReference type="Gene3D" id="3.20.20.70">
    <property type="entry name" value="Aldolase class I"/>
    <property type="match status" value="1"/>
</dbReference>
<keyword evidence="5 9" id="KW-0028">Amino-acid biosynthesis</keyword>
<evidence type="ECO:0000256" key="4">
    <source>
        <dbReference type="ARBA" id="ARBA00022272"/>
    </source>
</evidence>
<evidence type="ECO:0000256" key="5">
    <source>
        <dbReference type="ARBA" id="ARBA00022605"/>
    </source>
</evidence>
<evidence type="ECO:0000256" key="9">
    <source>
        <dbReference type="HAMAP-Rule" id="MF_00135"/>
    </source>
</evidence>
<protein>
    <recommendedName>
        <fullName evidence="4 9">N-(5'-phosphoribosyl)anthranilate isomerase</fullName>
        <shortName evidence="9">PRAI</shortName>
        <ecNumber evidence="3 9">5.3.1.24</ecNumber>
    </recommendedName>
</protein>
<dbReference type="CDD" id="cd00405">
    <property type="entry name" value="PRAI"/>
    <property type="match status" value="1"/>
</dbReference>
<dbReference type="AlphaFoldDB" id="A0AAU8GYY3"/>
<reference evidence="11" key="1">
    <citation type="submission" date="2024-01" db="EMBL/GenBank/DDBJ databases">
        <title>The first autotrophic representatives of the genus Thermodesulfovibrio.</title>
        <authorList>
            <person name="Maltseva A.I."/>
            <person name="Elcheninov A.G."/>
            <person name="Kublanov I.V."/>
            <person name="Lebedinsky A.V."/>
            <person name="Frolov E.N."/>
        </authorList>
    </citation>
    <scope>NUCLEOTIDE SEQUENCE</scope>
    <source>
        <strain evidence="11">3462-1</strain>
    </source>
</reference>
<evidence type="ECO:0000256" key="8">
    <source>
        <dbReference type="ARBA" id="ARBA00023235"/>
    </source>
</evidence>
<dbReference type="PANTHER" id="PTHR42894:SF1">
    <property type="entry name" value="N-(5'-PHOSPHORIBOSYL)ANTHRANILATE ISOMERASE"/>
    <property type="match status" value="1"/>
</dbReference>
<dbReference type="EC" id="5.3.1.24" evidence="3 9"/>
<evidence type="ECO:0000256" key="3">
    <source>
        <dbReference type="ARBA" id="ARBA00012572"/>
    </source>
</evidence>
<dbReference type="PANTHER" id="PTHR42894">
    <property type="entry name" value="N-(5'-PHOSPHORIBOSYL)ANTHRANILATE ISOMERASE"/>
    <property type="match status" value="1"/>
</dbReference>
<keyword evidence="7 9" id="KW-0057">Aromatic amino acid biosynthesis</keyword>
<dbReference type="InterPro" id="IPR044643">
    <property type="entry name" value="TrpF_fam"/>
</dbReference>
<dbReference type="EMBL" id="CP144374">
    <property type="protein sequence ID" value="XCH47746.1"/>
    <property type="molecule type" value="Genomic_DNA"/>
</dbReference>
<feature type="domain" description="N-(5'phosphoribosyl) anthranilate isomerase (PRAI)" evidence="10">
    <location>
        <begin position="6"/>
        <end position="211"/>
    </location>
</feature>
<evidence type="ECO:0000256" key="7">
    <source>
        <dbReference type="ARBA" id="ARBA00023141"/>
    </source>
</evidence>
<dbReference type="InterPro" id="IPR001240">
    <property type="entry name" value="PRAI_dom"/>
</dbReference>
<dbReference type="InterPro" id="IPR013785">
    <property type="entry name" value="Aldolase_TIM"/>
</dbReference>
<dbReference type="GO" id="GO:0000162">
    <property type="term" value="P:L-tryptophan biosynthetic process"/>
    <property type="evidence" value="ECO:0007669"/>
    <property type="project" value="UniProtKB-UniRule"/>
</dbReference>
<evidence type="ECO:0000256" key="2">
    <source>
        <dbReference type="ARBA" id="ARBA00004664"/>
    </source>
</evidence>
<dbReference type="RefSeq" id="WP_353685406.1">
    <property type="nucleotide sequence ID" value="NZ_CP144374.1"/>
</dbReference>
<dbReference type="KEGG" id="tob:V4D31_05180"/>
<evidence type="ECO:0000256" key="6">
    <source>
        <dbReference type="ARBA" id="ARBA00022822"/>
    </source>
</evidence>
<gene>
    <name evidence="9" type="primary">trpF</name>
    <name evidence="11" type="ORF">V4D31_05180</name>
</gene>
<organism evidence="11">
    <name type="scientific">Thermodesulfovibrio obliviosus</name>
    <dbReference type="NCBI Taxonomy" id="3118332"/>
    <lineage>
        <taxon>Bacteria</taxon>
        <taxon>Pseudomonadati</taxon>
        <taxon>Nitrospirota</taxon>
        <taxon>Thermodesulfovibrionia</taxon>
        <taxon>Thermodesulfovibrionales</taxon>
        <taxon>Thermodesulfovibrionaceae</taxon>
        <taxon>Thermodesulfovibrio</taxon>
    </lineage>
</organism>
<evidence type="ECO:0000313" key="11">
    <source>
        <dbReference type="EMBL" id="XCH47746.1"/>
    </source>
</evidence>
<keyword evidence="6 9" id="KW-0822">Tryptophan biosynthesis</keyword>
<comment type="catalytic activity">
    <reaction evidence="1 9">
        <text>N-(5-phospho-beta-D-ribosyl)anthranilate = 1-(2-carboxyphenylamino)-1-deoxy-D-ribulose 5-phosphate</text>
        <dbReference type="Rhea" id="RHEA:21540"/>
        <dbReference type="ChEBI" id="CHEBI:18277"/>
        <dbReference type="ChEBI" id="CHEBI:58613"/>
        <dbReference type="EC" id="5.3.1.24"/>
    </reaction>
</comment>
<comment type="pathway">
    <text evidence="2 9">Amino-acid biosynthesis; L-tryptophan biosynthesis; L-tryptophan from chorismate: step 3/5.</text>
</comment>
<keyword evidence="8 9" id="KW-0413">Isomerase</keyword>
<name>A0AAU8GYY3_9BACT</name>
<evidence type="ECO:0000256" key="1">
    <source>
        <dbReference type="ARBA" id="ARBA00001164"/>
    </source>
</evidence>
<dbReference type="GO" id="GO:0004640">
    <property type="term" value="F:phosphoribosylanthranilate isomerase activity"/>
    <property type="evidence" value="ECO:0007669"/>
    <property type="project" value="UniProtKB-UniRule"/>
</dbReference>
<dbReference type="InterPro" id="IPR011060">
    <property type="entry name" value="RibuloseP-bd_barrel"/>
</dbReference>
<dbReference type="HAMAP" id="MF_00135">
    <property type="entry name" value="PRAI"/>
    <property type="match status" value="1"/>
</dbReference>
<accession>A0AAU8GYY3</accession>
<evidence type="ECO:0000259" key="10">
    <source>
        <dbReference type="Pfam" id="PF00697"/>
    </source>
</evidence>
<comment type="similarity">
    <text evidence="9">Belongs to the TrpF family.</text>
</comment>
<sequence>MLPYQVKICGIRSAQDLKVVSEAKPDAVGFIVGARHYTPDEVSPNFVRFAIELLPEEIIPVMVTHVTTAKEALDLLDQTGCKVVQLHGNIPPEEVYLLMKKAPELTVIKAFHANRAESLVLISLYTGLVDAIILDTASDGRVGGTGKTHDWKVSARISQGLTVPLILAGGLTPDNVDLAIEQVAPHAVDVNTGVEDEEGNKDIKKVRTFIKKAKQALEKIQIESKPALKSS</sequence>